<feature type="region of interest" description="Disordered" evidence="1">
    <location>
        <begin position="1089"/>
        <end position="1137"/>
    </location>
</feature>
<feature type="region of interest" description="Disordered" evidence="1">
    <location>
        <begin position="113"/>
        <end position="158"/>
    </location>
</feature>
<proteinExistence type="predicted"/>
<gene>
    <name evidence="3" type="ORF">DCAR_024226</name>
</gene>
<sequence>MNQEDDDRSWRLFTSEDMIDGYKALKRRKKCTKMNKDVRSSSNKDTSEASPATPCHTCLRRSSRLIDSPWLYNWAKKPPGYVDLEQGQEIVVVKEIDKRNEFEIVKNIEKSASGEDDAEFETPAECFSEGRSGRTKQRTKGGSLRQKSRTNSGKKLFCSGNRGSRSIIQISSTSGRRAHNRRVPVSRKQMLRTASQVKSPKNPVKRRREVGGGNTERVKVPIKRPYRKMAEQEGNGIMTDVLSSLSNEQRKWVSQTGFADILDFRMGVYTHNLGYNVVRAFDNENCSLHLQVGKIEINDRTVRCVLGFPMGDELIQHGKDLEPITYWGKQFEGAGCEVTAAMVSKLILESVEADRKFKLNFLVLMYNFFIEGQQNNSLNRDILKCSMDIDNCWRYNWCRLLLEKLRKAHAYWSAEPKRYFTGSLPFLIYLYVSKVCSDGTTYIAPTYPAYRGWSDRLVRERQKYDATNGSFGLGKLVDLKDKTEGKSDDVPEHNNFAIQGTGEGDTEMEAQGDCQNDNNILNEFEGAGCEVTAAMVSKLILESVEADRKFKLNFLVLMYNFFIEGQQNNSLNRDILKCSMDIDNCWRYNWCRLLLEKLRKAHAYWSAEPKRYFTGSLPFLIYLYVSKVCSDGTTYIAPTYPAYRGWSDRLVRERQKYEATNGSFGLGKLVDLKDKTVGKSDDVPEHNNFAIQGTGEGDTEMEAQGDCQNDNNILNEVDEQDNNASSDEVIVEDSLCMDEEVGNDLGVSPEAGVCAYGPLNMEVNNDDELNKRHSVFAENMDVVLEMVNGVHNRIVDVKEFDMFVFPVYNASHHYIICYNMKKPSWEIIDNRVHSESFANMFGDLPNDLHDCFCDWIKMYNLPKGAEIPQLEPIVVRLGWQTVDNWLDCGVFVMRHLETYMGTLHGWSAGLRSHPARMKELLRKLRLVYCHKILTWNGNKNRPMIMKNVAAYTKGKRTALVFQKNPGKRAIQDNAGLCGIPGLPKCGTHLSVGGKIGIGLGACAALMLLLICSTCWWKRRQNILRTQRIAAREAPYAKARTQSLRDVQMIRNQSLANRKSKHVFKRATRFDENNENSPFSVLTNISTVTDDHGSMEQGSNTATLSTRKPCTRTPLSNITNIPSFTNLPNRRDKRKGKAINKDWEDVPLKDWSRNLFEEEFSNRTKTIPNLYDDKDETTAEGGYFSDDGLFDSECSEDDLHGPTNSEPDCSSESENG</sequence>
<feature type="compositionally biased region" description="Polar residues" evidence="1">
    <location>
        <begin position="40"/>
        <end position="50"/>
    </location>
</feature>
<evidence type="ECO:0000313" key="3">
    <source>
        <dbReference type="EMBL" id="KZM87092.1"/>
    </source>
</evidence>
<dbReference type="InterPro" id="IPR038765">
    <property type="entry name" value="Papain-like_cys_pep_sf"/>
</dbReference>
<organism evidence="3">
    <name type="scientific">Daucus carota subsp. sativus</name>
    <name type="common">Carrot</name>
    <dbReference type="NCBI Taxonomy" id="79200"/>
    <lineage>
        <taxon>Eukaryota</taxon>
        <taxon>Viridiplantae</taxon>
        <taxon>Streptophyta</taxon>
        <taxon>Embryophyta</taxon>
        <taxon>Tracheophyta</taxon>
        <taxon>Spermatophyta</taxon>
        <taxon>Magnoliopsida</taxon>
        <taxon>eudicotyledons</taxon>
        <taxon>Gunneridae</taxon>
        <taxon>Pentapetalae</taxon>
        <taxon>asterids</taxon>
        <taxon>campanulids</taxon>
        <taxon>Apiales</taxon>
        <taxon>Apiaceae</taxon>
        <taxon>Apioideae</taxon>
        <taxon>Scandiceae</taxon>
        <taxon>Daucinae</taxon>
        <taxon>Daucus</taxon>
        <taxon>Daucus sect. Daucus</taxon>
    </lineage>
</organism>
<name>A0A161ZJC7_DAUCS</name>
<dbReference type="AlphaFoldDB" id="A0A161ZJC7"/>
<dbReference type="Gene3D" id="3.40.395.10">
    <property type="entry name" value="Adenoviral Proteinase, Chain A"/>
    <property type="match status" value="1"/>
</dbReference>
<keyword evidence="2" id="KW-1133">Transmembrane helix</keyword>
<reference evidence="3" key="1">
    <citation type="journal article" date="2016" name="Nat. Genet.">
        <title>A high-quality carrot genome assembly provides new insights into carotenoid accumulation and asterid genome evolution.</title>
        <authorList>
            <person name="Iorizzo M."/>
            <person name="Ellison S."/>
            <person name="Senalik D."/>
            <person name="Zeng P."/>
            <person name="Satapoomin P."/>
            <person name="Huang J."/>
            <person name="Bowman M."/>
            <person name="Iovene M."/>
            <person name="Sanseverino W."/>
            <person name="Cavagnaro P."/>
            <person name="Yildiz M."/>
            <person name="Macko-Podgorni A."/>
            <person name="Moranska E."/>
            <person name="Grzebelus E."/>
            <person name="Grzebelus D."/>
            <person name="Ashrafi H."/>
            <person name="Zheng Z."/>
            <person name="Cheng S."/>
            <person name="Spooner D."/>
            <person name="Van Deynze A."/>
            <person name="Simon P."/>
        </authorList>
    </citation>
    <scope>NUCLEOTIDE SEQUENCE [LARGE SCALE GENOMIC DNA]</scope>
    <source>
        <tissue evidence="3">Leaf</tissue>
    </source>
</reference>
<comment type="caution">
    <text evidence="3">The sequence shown here is derived from an EMBL/GenBank/DDBJ whole genome shotgun (WGS) entry which is preliminary data.</text>
</comment>
<evidence type="ECO:0000256" key="1">
    <source>
        <dbReference type="SAM" id="MobiDB-lite"/>
    </source>
</evidence>
<feature type="transmembrane region" description="Helical" evidence="2">
    <location>
        <begin position="995"/>
        <end position="1016"/>
    </location>
</feature>
<keyword evidence="2" id="KW-0812">Transmembrane</keyword>
<keyword evidence="2" id="KW-0472">Membrane</keyword>
<accession>A0A161ZJC7</accession>
<feature type="region of interest" description="Disordered" evidence="1">
    <location>
        <begin position="190"/>
        <end position="213"/>
    </location>
</feature>
<dbReference type="Gramene" id="KZM87092">
    <property type="protein sequence ID" value="KZM87092"/>
    <property type="gene ID" value="DCAR_024226"/>
</dbReference>
<protein>
    <recommendedName>
        <fullName evidence="4">Ubiquitin-like protease family profile domain-containing protein</fullName>
    </recommendedName>
</protein>
<dbReference type="EMBL" id="LNRQ01000007">
    <property type="protein sequence ID" value="KZM87092.1"/>
    <property type="molecule type" value="Genomic_DNA"/>
</dbReference>
<feature type="region of interest" description="Disordered" evidence="1">
    <location>
        <begin position="32"/>
        <end position="55"/>
    </location>
</feature>
<evidence type="ECO:0008006" key="4">
    <source>
        <dbReference type="Google" id="ProtNLM"/>
    </source>
</evidence>
<dbReference type="SUPFAM" id="SSF54001">
    <property type="entry name" value="Cysteine proteinases"/>
    <property type="match status" value="1"/>
</dbReference>
<evidence type="ECO:0000256" key="2">
    <source>
        <dbReference type="SAM" id="Phobius"/>
    </source>
</evidence>
<dbReference type="PANTHER" id="PTHR34835:SF90">
    <property type="entry name" value="AMINOTRANSFERASE-LIKE PLANT MOBILE DOMAIN-CONTAINING PROTEIN"/>
    <property type="match status" value="1"/>
</dbReference>
<feature type="region of interest" description="Disordered" evidence="1">
    <location>
        <begin position="1167"/>
        <end position="1215"/>
    </location>
</feature>
<dbReference type="PANTHER" id="PTHR34835">
    <property type="entry name" value="OS07G0283600 PROTEIN-RELATED"/>
    <property type="match status" value="1"/>
</dbReference>
<feature type="compositionally biased region" description="Polar residues" evidence="1">
    <location>
        <begin position="1095"/>
        <end position="1127"/>
    </location>
</feature>